<feature type="domain" description="B30.2/SPRY" evidence="9">
    <location>
        <begin position="273"/>
        <end position="467"/>
    </location>
</feature>
<dbReference type="Ensembl" id="ENSECRT00000001469.1">
    <property type="protein sequence ID" value="ENSECRP00000001446.1"/>
    <property type="gene ID" value="ENSECRG00000001004.1"/>
</dbReference>
<dbReference type="CDD" id="cd19769">
    <property type="entry name" value="Bbox2_TRIM16-like"/>
    <property type="match status" value="1"/>
</dbReference>
<dbReference type="Pfam" id="PF00643">
    <property type="entry name" value="zf-B_box"/>
    <property type="match status" value="1"/>
</dbReference>
<dbReference type="SUPFAM" id="SSF57845">
    <property type="entry name" value="B-box zinc-binding domain"/>
    <property type="match status" value="1"/>
</dbReference>
<dbReference type="Proteomes" id="UP000694620">
    <property type="component" value="Chromosome 5"/>
</dbReference>
<dbReference type="Gene3D" id="2.60.120.920">
    <property type="match status" value="1"/>
</dbReference>
<dbReference type="InterPro" id="IPR006574">
    <property type="entry name" value="PRY"/>
</dbReference>
<dbReference type="Gene3D" id="3.30.40.10">
    <property type="entry name" value="Zinc/RING finger domain, C3HC4 (zinc finger)"/>
    <property type="match status" value="1"/>
</dbReference>
<dbReference type="PROSITE" id="PS50089">
    <property type="entry name" value="ZF_RING_2"/>
    <property type="match status" value="1"/>
</dbReference>
<organism evidence="10 11">
    <name type="scientific">Erpetoichthys calabaricus</name>
    <name type="common">Rope fish</name>
    <name type="synonym">Calamoichthys calabaricus</name>
    <dbReference type="NCBI Taxonomy" id="27687"/>
    <lineage>
        <taxon>Eukaryota</taxon>
        <taxon>Metazoa</taxon>
        <taxon>Chordata</taxon>
        <taxon>Craniata</taxon>
        <taxon>Vertebrata</taxon>
        <taxon>Euteleostomi</taxon>
        <taxon>Actinopterygii</taxon>
        <taxon>Polypteriformes</taxon>
        <taxon>Polypteridae</taxon>
        <taxon>Erpetoichthys</taxon>
    </lineage>
</organism>
<keyword evidence="4" id="KW-0862">Zinc</keyword>
<evidence type="ECO:0000256" key="6">
    <source>
        <dbReference type="PROSITE-ProRule" id="PRU00024"/>
    </source>
</evidence>
<evidence type="ECO:0000313" key="11">
    <source>
        <dbReference type="Proteomes" id="UP000694620"/>
    </source>
</evidence>
<dbReference type="GeneTree" id="ENSGT01150000286950"/>
<dbReference type="Gene3D" id="3.30.160.60">
    <property type="entry name" value="Classic Zinc Finger"/>
    <property type="match status" value="1"/>
</dbReference>
<keyword evidence="11" id="KW-1185">Reference proteome</keyword>
<evidence type="ECO:0000256" key="2">
    <source>
        <dbReference type="ARBA" id="ARBA00022723"/>
    </source>
</evidence>
<feature type="domain" description="RING-type" evidence="7">
    <location>
        <begin position="15"/>
        <end position="54"/>
    </location>
</feature>
<dbReference type="InterPro" id="IPR043136">
    <property type="entry name" value="B30.2/SPRY_sf"/>
</dbReference>
<dbReference type="InterPro" id="IPR013320">
    <property type="entry name" value="ConA-like_dom_sf"/>
</dbReference>
<evidence type="ECO:0000259" key="8">
    <source>
        <dbReference type="PROSITE" id="PS50119"/>
    </source>
</evidence>
<dbReference type="InterPro" id="IPR051051">
    <property type="entry name" value="E3_ubiq-ligase_TRIM/RNF"/>
</dbReference>
<dbReference type="PROSITE" id="PS50119">
    <property type="entry name" value="ZF_BBOX"/>
    <property type="match status" value="1"/>
</dbReference>
<evidence type="ECO:0000256" key="4">
    <source>
        <dbReference type="ARBA" id="ARBA00022833"/>
    </source>
</evidence>
<dbReference type="Pfam" id="PF13765">
    <property type="entry name" value="PRY"/>
    <property type="match status" value="1"/>
</dbReference>
<proteinExistence type="predicted"/>
<evidence type="ECO:0000313" key="10">
    <source>
        <dbReference type="Ensembl" id="ENSECRP00000001446.1"/>
    </source>
</evidence>
<dbReference type="Pfam" id="PF00622">
    <property type="entry name" value="SPRY"/>
    <property type="match status" value="1"/>
</dbReference>
<name>A0A8C4X372_ERPCA</name>
<evidence type="ECO:0000256" key="1">
    <source>
        <dbReference type="ARBA" id="ARBA00022588"/>
    </source>
</evidence>
<dbReference type="InterPro" id="IPR000315">
    <property type="entry name" value="Znf_B-box"/>
</dbReference>
<sequence>MAEAQLLRCHDEYSCTVCLDTLNDPVSLSCGHSFCLKCLNNLWDQSQVCSCPECGETFTTRPELHINTVLNKTIRNLKQNAMGPPPSQNYDGPGVMECHTCTRNKFRKHLELFCKTDETCICIICVMTGHKGHEVVKLETKRQEKQVSGLSIYQSIYVPTLTYGHELWVVTERTRSRIQAAEMSFLRRVRSSVIREGLRVEPLLLRIERSQMRWLGHLIRMPPGRLPGEVFRARPTGRRPRGRPWTRWRDYVSWLAWERLGILPEELEEVAGEREVWISSLVFFSLLSDFCSLTLDINTAHRELRLSEGSMKVTRERTEIKYPDHPDRFDYCPQGLCMEALSGARCYWEVECSGDNMLIGVAYKGLSRKGEGRECSLGFNDKSWCLQCFNSQYFVYHDSQQTAVSISYCPKLGVYLDWSAGSLSFYSVSHTMTLLHRFNTSFTEPLYPGIGLDYNCSVTICHLTPVQVLFVFVVL</sequence>
<dbReference type="CDD" id="cd16040">
    <property type="entry name" value="SPRY_PRY_SNTX"/>
    <property type="match status" value="1"/>
</dbReference>
<dbReference type="GO" id="GO:0005737">
    <property type="term" value="C:cytoplasm"/>
    <property type="evidence" value="ECO:0007669"/>
    <property type="project" value="UniProtKB-ARBA"/>
</dbReference>
<dbReference type="InterPro" id="IPR017907">
    <property type="entry name" value="Znf_RING_CS"/>
</dbReference>
<dbReference type="AlphaFoldDB" id="A0A8C4X372"/>
<reference evidence="10" key="1">
    <citation type="submission" date="2021-06" db="EMBL/GenBank/DDBJ databases">
        <authorList>
            <consortium name="Wellcome Sanger Institute Data Sharing"/>
        </authorList>
    </citation>
    <scope>NUCLEOTIDE SEQUENCE [LARGE SCALE GENOMIC DNA]</scope>
</reference>
<evidence type="ECO:0000256" key="3">
    <source>
        <dbReference type="ARBA" id="ARBA00022771"/>
    </source>
</evidence>
<dbReference type="SMART" id="SM00184">
    <property type="entry name" value="RING"/>
    <property type="match status" value="1"/>
</dbReference>
<keyword evidence="1" id="KW-0399">Innate immunity</keyword>
<dbReference type="PROSITE" id="PS00518">
    <property type="entry name" value="ZF_RING_1"/>
    <property type="match status" value="1"/>
</dbReference>
<keyword evidence="3 6" id="KW-0863">Zinc-finger</keyword>
<reference evidence="10" key="2">
    <citation type="submission" date="2025-08" db="UniProtKB">
        <authorList>
            <consortium name="Ensembl"/>
        </authorList>
    </citation>
    <scope>IDENTIFICATION</scope>
</reference>
<dbReference type="PANTHER" id="PTHR25465:SF14">
    <property type="entry name" value="E3 UBIQUITIN-PROTEIN LIGASE TRIM65"/>
    <property type="match status" value="1"/>
</dbReference>
<dbReference type="PANTHER" id="PTHR25465">
    <property type="entry name" value="B-BOX DOMAIN CONTAINING"/>
    <property type="match status" value="1"/>
</dbReference>
<keyword evidence="5" id="KW-0391">Immunity</keyword>
<evidence type="ECO:0000259" key="7">
    <source>
        <dbReference type="PROSITE" id="PS50089"/>
    </source>
</evidence>
<dbReference type="SMART" id="SM00589">
    <property type="entry name" value="PRY"/>
    <property type="match status" value="1"/>
</dbReference>
<dbReference type="SUPFAM" id="SSF49899">
    <property type="entry name" value="Concanavalin A-like lectins/glucanases"/>
    <property type="match status" value="1"/>
</dbReference>
<dbReference type="InterPro" id="IPR003879">
    <property type="entry name" value="Butyrophylin_SPRY"/>
</dbReference>
<feature type="domain" description="B box-type" evidence="8">
    <location>
        <begin position="96"/>
        <end position="138"/>
    </location>
</feature>
<dbReference type="InterPro" id="IPR001870">
    <property type="entry name" value="B30.2/SPRY"/>
</dbReference>
<protein>
    <submittedName>
        <fullName evidence="10">Uncharacterized protein</fullName>
    </submittedName>
</protein>
<dbReference type="PROSITE" id="PS50188">
    <property type="entry name" value="B302_SPRY"/>
    <property type="match status" value="1"/>
</dbReference>
<dbReference type="InterPro" id="IPR003877">
    <property type="entry name" value="SPRY_dom"/>
</dbReference>
<evidence type="ECO:0000256" key="5">
    <source>
        <dbReference type="ARBA" id="ARBA00022859"/>
    </source>
</evidence>
<dbReference type="PRINTS" id="PR01407">
    <property type="entry name" value="BUTYPHLNCDUF"/>
</dbReference>
<dbReference type="GO" id="GO:0008270">
    <property type="term" value="F:zinc ion binding"/>
    <property type="evidence" value="ECO:0007669"/>
    <property type="project" value="UniProtKB-KW"/>
</dbReference>
<reference evidence="10" key="3">
    <citation type="submission" date="2025-09" db="UniProtKB">
        <authorList>
            <consortium name="Ensembl"/>
        </authorList>
    </citation>
    <scope>IDENTIFICATION</scope>
</reference>
<dbReference type="InterPro" id="IPR001841">
    <property type="entry name" value="Znf_RING"/>
</dbReference>
<dbReference type="SMART" id="SM00449">
    <property type="entry name" value="SPRY"/>
    <property type="match status" value="1"/>
</dbReference>
<dbReference type="Pfam" id="PF15227">
    <property type="entry name" value="zf-C3HC4_4"/>
    <property type="match status" value="1"/>
</dbReference>
<keyword evidence="2" id="KW-0479">Metal-binding</keyword>
<dbReference type="GO" id="GO:0045087">
    <property type="term" value="P:innate immune response"/>
    <property type="evidence" value="ECO:0007669"/>
    <property type="project" value="UniProtKB-KW"/>
</dbReference>
<dbReference type="SUPFAM" id="SSF57850">
    <property type="entry name" value="RING/U-box"/>
    <property type="match status" value="1"/>
</dbReference>
<accession>A0A8C4X372</accession>
<dbReference type="InterPro" id="IPR013083">
    <property type="entry name" value="Znf_RING/FYVE/PHD"/>
</dbReference>
<evidence type="ECO:0000259" key="9">
    <source>
        <dbReference type="PROSITE" id="PS50188"/>
    </source>
</evidence>